<proteinExistence type="predicted"/>
<protein>
    <recommendedName>
        <fullName evidence="4">3-hydroxyisobutyryl-CoA hydrolase</fullName>
    </recommendedName>
</protein>
<keyword evidence="1" id="KW-1133">Transmembrane helix</keyword>
<organism evidence="2 3">
    <name type="scientific">Stylosanthes scabra</name>
    <dbReference type="NCBI Taxonomy" id="79078"/>
    <lineage>
        <taxon>Eukaryota</taxon>
        <taxon>Viridiplantae</taxon>
        <taxon>Streptophyta</taxon>
        <taxon>Embryophyta</taxon>
        <taxon>Tracheophyta</taxon>
        <taxon>Spermatophyta</taxon>
        <taxon>Magnoliopsida</taxon>
        <taxon>eudicotyledons</taxon>
        <taxon>Gunneridae</taxon>
        <taxon>Pentapetalae</taxon>
        <taxon>rosids</taxon>
        <taxon>fabids</taxon>
        <taxon>Fabales</taxon>
        <taxon>Fabaceae</taxon>
        <taxon>Papilionoideae</taxon>
        <taxon>50 kb inversion clade</taxon>
        <taxon>dalbergioids sensu lato</taxon>
        <taxon>Dalbergieae</taxon>
        <taxon>Pterocarpus clade</taxon>
        <taxon>Stylosanthes</taxon>
    </lineage>
</organism>
<dbReference type="EMBL" id="JASCZI010151062">
    <property type="protein sequence ID" value="MED6168410.1"/>
    <property type="molecule type" value="Genomic_DNA"/>
</dbReference>
<keyword evidence="1" id="KW-0812">Transmembrane</keyword>
<comment type="caution">
    <text evidence="2">The sequence shown here is derived from an EMBL/GenBank/DDBJ whole genome shotgun (WGS) entry which is preliminary data.</text>
</comment>
<keyword evidence="1" id="KW-0472">Membrane</keyword>
<accession>A0ABU6V7D3</accession>
<keyword evidence="3" id="KW-1185">Reference proteome</keyword>
<evidence type="ECO:0000256" key="1">
    <source>
        <dbReference type="SAM" id="Phobius"/>
    </source>
</evidence>
<reference evidence="2 3" key="1">
    <citation type="journal article" date="2023" name="Plants (Basel)">
        <title>Bridging the Gap: Combining Genomics and Transcriptomics Approaches to Understand Stylosanthes scabra, an Orphan Legume from the Brazilian Caatinga.</title>
        <authorList>
            <person name="Ferreira-Neto J.R.C."/>
            <person name="da Silva M.D."/>
            <person name="Binneck E."/>
            <person name="de Melo N.F."/>
            <person name="da Silva R.H."/>
            <person name="de Melo A.L.T.M."/>
            <person name="Pandolfi V."/>
            <person name="Bustamante F.O."/>
            <person name="Brasileiro-Vidal A.C."/>
            <person name="Benko-Iseppon A.M."/>
        </authorList>
    </citation>
    <scope>NUCLEOTIDE SEQUENCE [LARGE SCALE GENOMIC DNA]</scope>
    <source>
        <tissue evidence="2">Leaves</tissue>
    </source>
</reference>
<evidence type="ECO:0000313" key="3">
    <source>
        <dbReference type="Proteomes" id="UP001341840"/>
    </source>
</evidence>
<evidence type="ECO:0008006" key="4">
    <source>
        <dbReference type="Google" id="ProtNLM"/>
    </source>
</evidence>
<evidence type="ECO:0000313" key="2">
    <source>
        <dbReference type="EMBL" id="MED6168410.1"/>
    </source>
</evidence>
<feature type="transmembrane region" description="Helical" evidence="1">
    <location>
        <begin position="90"/>
        <end position="109"/>
    </location>
</feature>
<sequence length="126" mass="13444">MSYGYLHKGNGRAFCAGGDVSALVHDVKGGGDELRMAVYLPNAVFRQFGLAQAISSPFHPQGAQPLDVKASSTEELLNFQKDNAVRKSKFHLFSAGTCMLTISLLLPGGSPTILPSKFHLSHVSKG</sequence>
<name>A0ABU6V7D3_9FABA</name>
<gene>
    <name evidence="2" type="ORF">PIB30_011299</name>
</gene>
<dbReference type="Proteomes" id="UP001341840">
    <property type="component" value="Unassembled WGS sequence"/>
</dbReference>